<reference evidence="14" key="2">
    <citation type="journal article" date="2007" name="Science">
        <title>Genome sequence of Aedes aegypti, a major arbovirus vector.</title>
        <authorList>
            <person name="Nene V."/>
            <person name="Wortman J.R."/>
            <person name="Lawson D."/>
            <person name="Haas B."/>
            <person name="Kodira C."/>
            <person name="Tu Z.J."/>
            <person name="Loftus B."/>
            <person name="Xi Z."/>
            <person name="Megy K."/>
            <person name="Grabherr M."/>
            <person name="Ren Q."/>
            <person name="Zdobnov E.M."/>
            <person name="Lobo N.F."/>
            <person name="Campbell K.S."/>
            <person name="Brown S.E."/>
            <person name="Bonaldo M.F."/>
            <person name="Zhu J."/>
            <person name="Sinkins S.P."/>
            <person name="Hogenkamp D.G."/>
            <person name="Amedeo P."/>
            <person name="Arensburger P."/>
            <person name="Atkinson P.W."/>
            <person name="Bidwell S."/>
            <person name="Biedler J."/>
            <person name="Birney E."/>
            <person name="Bruggner R.V."/>
            <person name="Costas J."/>
            <person name="Coy M.R."/>
            <person name="Crabtree J."/>
            <person name="Crawford M."/>
            <person name="Debruyn B."/>
            <person name="Decaprio D."/>
            <person name="Eiglmeier K."/>
            <person name="Eisenstadt E."/>
            <person name="El-Dorry H."/>
            <person name="Gelbart W.M."/>
            <person name="Gomes S.L."/>
            <person name="Hammond M."/>
            <person name="Hannick L.I."/>
            <person name="Hogan J.R."/>
            <person name="Holmes M.H."/>
            <person name="Jaffe D."/>
            <person name="Johnston J.S."/>
            <person name="Kennedy R.C."/>
            <person name="Koo H."/>
            <person name="Kravitz S."/>
            <person name="Kriventseva E.V."/>
            <person name="Kulp D."/>
            <person name="Labutti K."/>
            <person name="Lee E."/>
            <person name="Li S."/>
            <person name="Lovin D.D."/>
            <person name="Mao C."/>
            <person name="Mauceli E."/>
            <person name="Menck C.F."/>
            <person name="Miller J.R."/>
            <person name="Montgomery P."/>
            <person name="Mori A."/>
            <person name="Nascimento A.L."/>
            <person name="Naveira H.F."/>
            <person name="Nusbaum C."/>
            <person name="O'leary S."/>
            <person name="Orvis J."/>
            <person name="Pertea M."/>
            <person name="Quesneville H."/>
            <person name="Reidenbach K.R."/>
            <person name="Rogers Y.H."/>
            <person name="Roth C.W."/>
            <person name="Schneider J.R."/>
            <person name="Schatz M."/>
            <person name="Shumway M."/>
            <person name="Stanke M."/>
            <person name="Stinson E.O."/>
            <person name="Tubio J.M."/>
            <person name="Vanzee J.P."/>
            <person name="Verjovski-Almeida S."/>
            <person name="Werner D."/>
            <person name="White O."/>
            <person name="Wyder S."/>
            <person name="Zeng Q."/>
            <person name="Zhao Q."/>
            <person name="Zhao Y."/>
            <person name="Hill C.A."/>
            <person name="Raikhel A.S."/>
            <person name="Soares M.B."/>
            <person name="Knudson D.L."/>
            <person name="Lee N.H."/>
            <person name="Galagan J."/>
            <person name="Salzberg S.L."/>
            <person name="Paulsen I.T."/>
            <person name="Dimopoulos G."/>
            <person name="Collins F.H."/>
            <person name="Birren B."/>
            <person name="Fraser-Liggett C.M."/>
            <person name="Severson D.W."/>
        </authorList>
    </citation>
    <scope>NUCLEOTIDE SEQUENCE [LARGE SCALE GENOMIC DNA]</scope>
    <source>
        <strain evidence="14">Liverpool</strain>
    </source>
</reference>
<sequence>MSTQLFIISFGFVQVLYPAIIFLLVALSDPLTMRFLTVLVILSAVSCEASHLLLPKKSSADDFSNAIIAILRRHFVSNHASTMITQSAKVDAYTEYLQIDILDRILLRTSGEIAYVFSTPIRPRRPRFFNILLFDGYLAFRSILRQLHPNKYDFSGYYLLILTAPRPVFNRTIQQMFIDLWSYNIVNVVLAASSIVGSKSPEGTQLFTYFPYVEHHCEHAHPVLLYNLTPSTKLDKSVNLFPPKLSNFHGCPIRIAAIDYPPYTMIEWIGGRRRLRGIEGDMLNMISSELNFTYEVVEMTGDDRWGQIYGNGTFTGAIKLVVDGSVNMSSGCFSMRGERMSVMRSSASYYTIKMMFAVPPGRPYTAFEKMFRPFSVVTWMMVTLYTLAGAGVILVLQFYPWSVRNFVYGRSTGMAFMNFMNIFFGGAMSRTPGRNFARALLFLWLLQCFVMRNLYQGSLFEYLQQSKNFSHVDSLKRIEAEKMPYIMSQGNIMFVRDISSIRKRTTLIPDRTEDRFEIFRQQSVNYLQVAMLTAFDHLAAFNERFYKRGIVHVAKDVLITSPICFYYPQKSCLAARFDVEIGRIQRAGLIEHWLHGYIGYRFFRKPKTHHHIPMVLTNEHLLGCYETWLAMLVLACGLFAMEVLSERVHILRRGFDFLVD</sequence>
<dbReference type="PANTHER" id="PTHR42643:SF30">
    <property type="entry name" value="IONOTROPIC RECEPTOR 40A-RELATED"/>
    <property type="match status" value="1"/>
</dbReference>
<evidence type="ECO:0000256" key="8">
    <source>
        <dbReference type="ARBA" id="ARBA00023170"/>
    </source>
</evidence>
<dbReference type="Pfam" id="PF10613">
    <property type="entry name" value="Lig_chan-Glu_bd"/>
    <property type="match status" value="1"/>
</dbReference>
<dbReference type="PaxDb" id="7159-AAEL003328-PB"/>
<dbReference type="InterPro" id="IPR056198">
    <property type="entry name" value="LBD_receptor"/>
</dbReference>
<evidence type="ECO:0000256" key="11">
    <source>
        <dbReference type="ARBA" id="ARBA00023303"/>
    </source>
</evidence>
<keyword evidence="9" id="KW-0325">Glycoprotein</keyword>
<dbReference type="PhylomeDB" id="Q17FN4"/>
<gene>
    <name evidence="14" type="ORF">AaeL_AAEL003328</name>
</gene>
<feature type="transmembrane region" description="Helical" evidence="12">
    <location>
        <begin position="376"/>
        <end position="399"/>
    </location>
</feature>
<evidence type="ECO:0000256" key="3">
    <source>
        <dbReference type="ARBA" id="ARBA00022475"/>
    </source>
</evidence>
<evidence type="ECO:0000256" key="5">
    <source>
        <dbReference type="ARBA" id="ARBA00022989"/>
    </source>
</evidence>
<reference evidence="14" key="3">
    <citation type="submission" date="2012-09" db="EMBL/GenBank/DDBJ databases">
        <authorList>
            <consortium name="VectorBase"/>
        </authorList>
    </citation>
    <scope>NUCLEOTIDE SEQUENCE</scope>
    <source>
        <strain evidence="14">Liverpool</strain>
    </source>
</reference>
<name>Q17FN4_AEDAE</name>
<evidence type="ECO:0000313" key="14">
    <source>
        <dbReference type="EMBL" id="EAT45390.1"/>
    </source>
</evidence>
<dbReference type="GO" id="GO:0005886">
    <property type="term" value="C:plasma membrane"/>
    <property type="evidence" value="ECO:0007669"/>
    <property type="project" value="UniProtKB-SubCell"/>
</dbReference>
<feature type="domain" description="Ionotropic glutamate receptor L-glutamate and glycine-binding" evidence="13">
    <location>
        <begin position="262"/>
        <end position="323"/>
    </location>
</feature>
<dbReference type="SUPFAM" id="SSF53850">
    <property type="entry name" value="Periplasmic binding protein-like II"/>
    <property type="match status" value="1"/>
</dbReference>
<dbReference type="EMBL" id="CH477269">
    <property type="protein sequence ID" value="EAT45390.1"/>
    <property type="molecule type" value="Genomic_DNA"/>
</dbReference>
<evidence type="ECO:0000256" key="10">
    <source>
        <dbReference type="ARBA" id="ARBA00023286"/>
    </source>
</evidence>
<dbReference type="eggNOG" id="KOG1052">
    <property type="taxonomic scope" value="Eukaryota"/>
</dbReference>
<dbReference type="AlphaFoldDB" id="Q17FN4"/>
<dbReference type="GO" id="GO:0015276">
    <property type="term" value="F:ligand-gated monoatomic ion channel activity"/>
    <property type="evidence" value="ECO:0007669"/>
    <property type="project" value="InterPro"/>
</dbReference>
<reference evidence="14" key="1">
    <citation type="submission" date="2005-10" db="EMBL/GenBank/DDBJ databases">
        <authorList>
            <person name="Loftus B.J."/>
            <person name="Nene V.M."/>
            <person name="Hannick L.I."/>
            <person name="Bidwell S."/>
            <person name="Haas B."/>
            <person name="Amedeo P."/>
            <person name="Orvis J."/>
            <person name="Wortman J.R."/>
            <person name="White O.R."/>
            <person name="Salzberg S."/>
            <person name="Shumway M."/>
            <person name="Koo H."/>
            <person name="Zhao Y."/>
            <person name="Holmes M."/>
            <person name="Miller J."/>
            <person name="Schatz M."/>
            <person name="Pop M."/>
            <person name="Pai G."/>
            <person name="Utterback T."/>
            <person name="Rogers Y.-H."/>
            <person name="Kravitz S."/>
            <person name="Fraser C.M."/>
        </authorList>
    </citation>
    <scope>NUCLEOTIDE SEQUENCE</scope>
    <source>
        <strain evidence="14">Liverpool</strain>
    </source>
</reference>
<organism evidence="14 15">
    <name type="scientific">Aedes aegypti</name>
    <name type="common">Yellowfever mosquito</name>
    <name type="synonym">Culex aegypti</name>
    <dbReference type="NCBI Taxonomy" id="7159"/>
    <lineage>
        <taxon>Eukaryota</taxon>
        <taxon>Metazoa</taxon>
        <taxon>Ecdysozoa</taxon>
        <taxon>Arthropoda</taxon>
        <taxon>Hexapoda</taxon>
        <taxon>Insecta</taxon>
        <taxon>Pterygota</taxon>
        <taxon>Neoptera</taxon>
        <taxon>Endopterygota</taxon>
        <taxon>Diptera</taxon>
        <taxon>Nematocera</taxon>
        <taxon>Culicoidea</taxon>
        <taxon>Culicidae</taxon>
        <taxon>Culicinae</taxon>
        <taxon>Aedini</taxon>
        <taxon>Aedes</taxon>
        <taxon>Stegomyia</taxon>
    </lineage>
</organism>
<dbReference type="PANTHER" id="PTHR42643">
    <property type="entry name" value="IONOTROPIC RECEPTOR 20A-RELATED"/>
    <property type="match status" value="1"/>
</dbReference>
<proteinExistence type="predicted"/>
<keyword evidence="2" id="KW-0813">Transport</keyword>
<keyword evidence="5 12" id="KW-1133">Transmembrane helix</keyword>
<keyword evidence="7 12" id="KW-0472">Membrane</keyword>
<keyword evidence="8" id="KW-0675">Receptor</keyword>
<feature type="transmembrane region" description="Helical" evidence="12">
    <location>
        <begin position="405"/>
        <end position="424"/>
    </location>
</feature>
<evidence type="ECO:0000256" key="7">
    <source>
        <dbReference type="ARBA" id="ARBA00023136"/>
    </source>
</evidence>
<evidence type="ECO:0000259" key="13">
    <source>
        <dbReference type="SMART" id="SM00918"/>
    </source>
</evidence>
<keyword evidence="11" id="KW-0407">Ion channel</keyword>
<accession>Q17FN4</accession>
<keyword evidence="6" id="KW-0406">Ion transport</keyword>
<dbReference type="Gene3D" id="1.10.287.70">
    <property type="match status" value="1"/>
</dbReference>
<comment type="subcellular location">
    <subcellularLocation>
        <location evidence="1">Cell membrane</location>
        <topology evidence="1">Multi-pass membrane protein</topology>
    </subcellularLocation>
</comment>
<evidence type="ECO:0000256" key="6">
    <source>
        <dbReference type="ARBA" id="ARBA00023065"/>
    </source>
</evidence>
<keyword evidence="3" id="KW-1003">Cell membrane</keyword>
<evidence type="ECO:0000256" key="1">
    <source>
        <dbReference type="ARBA" id="ARBA00004651"/>
    </source>
</evidence>
<dbReference type="InterPro" id="IPR052192">
    <property type="entry name" value="Insect_Ionotropic_Sensory_Rcpt"/>
</dbReference>
<dbReference type="InterPro" id="IPR019594">
    <property type="entry name" value="Glu/Gly-bd"/>
</dbReference>
<keyword evidence="4 12" id="KW-0812">Transmembrane</keyword>
<keyword evidence="10" id="KW-1071">Ligand-gated ion channel</keyword>
<dbReference type="SMART" id="SM00918">
    <property type="entry name" value="Lig_chan-Glu_bd"/>
    <property type="match status" value="1"/>
</dbReference>
<evidence type="ECO:0000256" key="9">
    <source>
        <dbReference type="ARBA" id="ARBA00023180"/>
    </source>
</evidence>
<dbReference type="OMA" id="SGCFSMR"/>
<evidence type="ECO:0000256" key="4">
    <source>
        <dbReference type="ARBA" id="ARBA00022692"/>
    </source>
</evidence>
<dbReference type="Pfam" id="PF24061">
    <property type="entry name" value="LBD_receptor"/>
    <property type="match status" value="1"/>
</dbReference>
<dbReference type="Gene3D" id="3.40.190.10">
    <property type="entry name" value="Periplasmic binding protein-like II"/>
    <property type="match status" value="1"/>
</dbReference>
<dbReference type="Proteomes" id="UP000682892">
    <property type="component" value="Unassembled WGS sequence"/>
</dbReference>
<dbReference type="VEuPathDB" id="VectorBase:AAEL014686"/>
<protein>
    <submittedName>
        <fullName evidence="14">AAEL003328-PA</fullName>
    </submittedName>
</protein>
<evidence type="ECO:0000256" key="12">
    <source>
        <dbReference type="SAM" id="Phobius"/>
    </source>
</evidence>
<feature type="transmembrane region" description="Helical" evidence="12">
    <location>
        <begin position="5"/>
        <end position="27"/>
    </location>
</feature>
<evidence type="ECO:0000313" key="15">
    <source>
        <dbReference type="Proteomes" id="UP000682892"/>
    </source>
</evidence>
<evidence type="ECO:0000256" key="2">
    <source>
        <dbReference type="ARBA" id="ARBA00022448"/>
    </source>
</evidence>